<gene>
    <name evidence="8" type="ORF">ACJMK2_020601</name>
</gene>
<evidence type="ECO:0000313" key="9">
    <source>
        <dbReference type="Proteomes" id="UP001634394"/>
    </source>
</evidence>
<evidence type="ECO:0000256" key="2">
    <source>
        <dbReference type="ARBA" id="ARBA00022676"/>
    </source>
</evidence>
<evidence type="ECO:0000256" key="6">
    <source>
        <dbReference type="RuleBase" id="RU362114"/>
    </source>
</evidence>
<dbReference type="InterPro" id="IPR052056">
    <property type="entry name" value="Mono-ARTD/PARP"/>
</dbReference>
<keyword evidence="9" id="KW-1185">Reference proteome</keyword>
<dbReference type="EC" id="2.4.2.-" evidence="6"/>
<keyword evidence="5" id="KW-0539">Nucleus</keyword>
<dbReference type="PANTHER" id="PTHR14453:SF67">
    <property type="entry name" value="POLY [ADP-RIBOSE] POLYMERASE"/>
    <property type="match status" value="1"/>
</dbReference>
<comment type="caution">
    <text evidence="8">The sequence shown here is derived from an EMBL/GenBank/DDBJ whole genome shotgun (WGS) entry which is preliminary data.</text>
</comment>
<dbReference type="GO" id="GO:0005634">
    <property type="term" value="C:nucleus"/>
    <property type="evidence" value="ECO:0007669"/>
    <property type="project" value="UniProtKB-SubCell"/>
</dbReference>
<reference evidence="8 9" key="1">
    <citation type="submission" date="2024-11" db="EMBL/GenBank/DDBJ databases">
        <title>Chromosome-level genome assembly of the freshwater bivalve Anodonta woodiana.</title>
        <authorList>
            <person name="Chen X."/>
        </authorList>
    </citation>
    <scope>NUCLEOTIDE SEQUENCE [LARGE SCALE GENOMIC DNA]</scope>
    <source>
        <strain evidence="8">MN2024</strain>
        <tissue evidence="8">Gills</tissue>
    </source>
</reference>
<comment type="subcellular location">
    <subcellularLocation>
        <location evidence="1">Nucleus</location>
    </subcellularLocation>
</comment>
<dbReference type="Pfam" id="PF00644">
    <property type="entry name" value="PARP"/>
    <property type="match status" value="1"/>
</dbReference>
<proteinExistence type="predicted"/>
<keyword evidence="2 6" id="KW-0328">Glycosyltransferase</keyword>
<dbReference type="PANTHER" id="PTHR14453">
    <property type="entry name" value="PARP/ZINC FINGER CCCH TYPE DOMAIN CONTAINING PROTEIN"/>
    <property type="match status" value="1"/>
</dbReference>
<feature type="domain" description="PARP catalytic" evidence="7">
    <location>
        <begin position="1"/>
        <end position="101"/>
    </location>
</feature>
<dbReference type="Proteomes" id="UP001634394">
    <property type="component" value="Unassembled WGS sequence"/>
</dbReference>
<dbReference type="Gene3D" id="3.90.228.10">
    <property type="match status" value="1"/>
</dbReference>
<keyword evidence="4 6" id="KW-0520">NAD</keyword>
<sequence>MDIFVLSAVAYGEGVYFATTSKYSHGYAKADNNGVRRMYVARVLTGQFTKGVSGMKAPPPNPSFQGNNVLYDSVVDNTANPGMYIIFHDPQAYPEYLIEYK</sequence>
<dbReference type="PROSITE" id="PS51059">
    <property type="entry name" value="PARP_CATALYTIC"/>
    <property type="match status" value="1"/>
</dbReference>
<keyword evidence="3 6" id="KW-0808">Transferase</keyword>
<evidence type="ECO:0000256" key="4">
    <source>
        <dbReference type="ARBA" id="ARBA00023027"/>
    </source>
</evidence>
<evidence type="ECO:0000313" key="8">
    <source>
        <dbReference type="EMBL" id="KAL3842608.1"/>
    </source>
</evidence>
<dbReference type="InterPro" id="IPR012317">
    <property type="entry name" value="Poly(ADP-ribose)pol_cat_dom"/>
</dbReference>
<protein>
    <recommendedName>
        <fullName evidence="6">Poly [ADP-ribose] polymerase</fullName>
        <shortName evidence="6">PARP</shortName>
        <ecNumber evidence="6">2.4.2.-</ecNumber>
    </recommendedName>
</protein>
<dbReference type="EMBL" id="JBJQND010000017">
    <property type="protein sequence ID" value="KAL3842608.1"/>
    <property type="molecule type" value="Genomic_DNA"/>
</dbReference>
<evidence type="ECO:0000256" key="3">
    <source>
        <dbReference type="ARBA" id="ARBA00022679"/>
    </source>
</evidence>
<dbReference type="GO" id="GO:0003950">
    <property type="term" value="F:NAD+ poly-ADP-ribosyltransferase activity"/>
    <property type="evidence" value="ECO:0007669"/>
    <property type="project" value="UniProtKB-UniRule"/>
</dbReference>
<organism evidence="8 9">
    <name type="scientific">Sinanodonta woodiana</name>
    <name type="common">Chinese pond mussel</name>
    <name type="synonym">Anodonta woodiana</name>
    <dbReference type="NCBI Taxonomy" id="1069815"/>
    <lineage>
        <taxon>Eukaryota</taxon>
        <taxon>Metazoa</taxon>
        <taxon>Spiralia</taxon>
        <taxon>Lophotrochozoa</taxon>
        <taxon>Mollusca</taxon>
        <taxon>Bivalvia</taxon>
        <taxon>Autobranchia</taxon>
        <taxon>Heteroconchia</taxon>
        <taxon>Palaeoheterodonta</taxon>
        <taxon>Unionida</taxon>
        <taxon>Unionoidea</taxon>
        <taxon>Unionidae</taxon>
        <taxon>Unioninae</taxon>
        <taxon>Sinanodonta</taxon>
    </lineage>
</organism>
<dbReference type="AlphaFoldDB" id="A0ABD3U276"/>
<name>A0ABD3U276_SINWO</name>
<evidence type="ECO:0000256" key="1">
    <source>
        <dbReference type="ARBA" id="ARBA00004123"/>
    </source>
</evidence>
<evidence type="ECO:0000259" key="7">
    <source>
        <dbReference type="PROSITE" id="PS51059"/>
    </source>
</evidence>
<dbReference type="SUPFAM" id="SSF56399">
    <property type="entry name" value="ADP-ribosylation"/>
    <property type="match status" value="1"/>
</dbReference>
<evidence type="ECO:0000256" key="5">
    <source>
        <dbReference type="ARBA" id="ARBA00023242"/>
    </source>
</evidence>
<accession>A0ABD3U276</accession>